<dbReference type="RefSeq" id="WP_104006021.1">
    <property type="nucleotide sequence ID" value="NZ_FNVQ01000013.1"/>
</dbReference>
<feature type="domain" description="Uncharacterised" evidence="2">
    <location>
        <begin position="35"/>
        <end position="349"/>
    </location>
</feature>
<dbReference type="InterPro" id="IPR011119">
    <property type="entry name" value="Unchr_helicase_relaxase_TraI"/>
</dbReference>
<feature type="region of interest" description="Disordered" evidence="1">
    <location>
        <begin position="476"/>
        <end position="495"/>
    </location>
</feature>
<feature type="region of interest" description="Disordered" evidence="1">
    <location>
        <begin position="402"/>
        <end position="471"/>
    </location>
</feature>
<evidence type="ECO:0000259" key="3">
    <source>
        <dbReference type="Pfam" id="PF07515"/>
    </source>
</evidence>
<dbReference type="SUPFAM" id="SSF46785">
    <property type="entry name" value="Winged helix' DNA-binding domain"/>
    <property type="match status" value="1"/>
</dbReference>
<keyword evidence="5" id="KW-1185">Reference proteome</keyword>
<gene>
    <name evidence="4" type="ORF">SAMN05444390_11312</name>
</gene>
<feature type="compositionally biased region" description="Basic residues" evidence="1">
    <location>
        <begin position="1"/>
        <end position="10"/>
    </location>
</feature>
<feature type="region of interest" description="Disordered" evidence="1">
    <location>
        <begin position="1"/>
        <end position="34"/>
    </location>
</feature>
<dbReference type="EMBL" id="FNVQ01000013">
    <property type="protein sequence ID" value="SEG89569.1"/>
    <property type="molecule type" value="Genomic_DNA"/>
</dbReference>
<dbReference type="NCBIfam" id="TIGR03760">
    <property type="entry name" value="ICE_TraI_Pfluor"/>
    <property type="match status" value="1"/>
</dbReference>
<dbReference type="InterPro" id="IPR011093">
    <property type="entry name" value="TraI_2_C"/>
</dbReference>
<dbReference type="InterPro" id="IPR022391">
    <property type="entry name" value="ICE_relaxase_PFGI-1"/>
</dbReference>
<proteinExistence type="predicted"/>
<evidence type="ECO:0000313" key="4">
    <source>
        <dbReference type="EMBL" id="SEG89569.1"/>
    </source>
</evidence>
<name>A0A1H6DWJ8_9GAMM</name>
<evidence type="ECO:0000313" key="5">
    <source>
        <dbReference type="Proteomes" id="UP000236745"/>
    </source>
</evidence>
<dbReference type="NCBIfam" id="NF041494">
    <property type="entry name" value="MobH"/>
    <property type="match status" value="1"/>
</dbReference>
<dbReference type="Pfam" id="PF07515">
    <property type="entry name" value="TraI_2_C"/>
    <property type="match status" value="1"/>
</dbReference>
<sequence length="622" mass="69504">MKKWLRRKRTSKEPQTHTHAPTPATPSPPPGHHICEPGSVLLQDEHRQRLVVLIKRSVSVTQEIWDNHYFYALERFAELVQLHPASRQHHHSQSGGLLDHTLEVTLRALRLSAGVILPPGAEPEELLQNAERWRFGIFICGLLHDIGKVIGDQETVYKDSDGKYVHWQAWHGPMPISAQYVSRYRLTRGEHIHGLHEKLGITLLPYLLTQETSFWLTQDRSLLGQMMATLAASATGAGIIGELIRKSDRASTSENLGPSTGIQEHVDRPLHAKILEALQILANEGKIKRNMPGAGLWVDNERTYIVAKSMMEKVREFLLAAGHKSIPQSPLRLMQILNEHGLSIPPVEGGDIQQAIVKDEQRSWEQKLSFIVIPNETLWVSGTPNIFNGIIIPVDSKGNEIEHNSAHVPPSAVSATPANDHPRGAGTAPPIPTPDDIPPWEDHAPSDALEENTSRPDEAPPVPPQADREPVRVVSRNLSTKPAFKSKPGAPSSPLRSQSEFIAWVLNGIKYRRVRVNESGAPVHLVDDYVALITPKIFDLYLDDNKAVANALGKSRDKQLLQVQREVKKLNAHFMSDGEDFHRLVVRGPRRESMISALLIKRDQFPELDKHSPNPILERCSN</sequence>
<dbReference type="AlphaFoldDB" id="A0A1H6DWJ8"/>
<reference evidence="4 5" key="1">
    <citation type="submission" date="2016-10" db="EMBL/GenBank/DDBJ databases">
        <authorList>
            <person name="de Groot N.N."/>
        </authorList>
    </citation>
    <scope>NUCLEOTIDE SEQUENCE [LARGE SCALE GENOMIC DNA]</scope>
    <source>
        <strain evidence="4 5">DSM 22012</strain>
    </source>
</reference>
<protein>
    <submittedName>
        <fullName evidence="4">Integrating conjugative element relaxase, PFL_4751 family</fullName>
    </submittedName>
</protein>
<dbReference type="Gene3D" id="1.10.3210.40">
    <property type="match status" value="1"/>
</dbReference>
<evidence type="ECO:0000259" key="2">
    <source>
        <dbReference type="Pfam" id="PF07514"/>
    </source>
</evidence>
<dbReference type="Pfam" id="PF07514">
    <property type="entry name" value="TraI_2"/>
    <property type="match status" value="1"/>
</dbReference>
<organism evidence="4 5">
    <name type="scientific">Marinobacterium lutimaris</name>
    <dbReference type="NCBI Taxonomy" id="568106"/>
    <lineage>
        <taxon>Bacteria</taxon>
        <taxon>Pseudomonadati</taxon>
        <taxon>Pseudomonadota</taxon>
        <taxon>Gammaproteobacteria</taxon>
        <taxon>Oceanospirillales</taxon>
        <taxon>Oceanospirillaceae</taxon>
        <taxon>Marinobacterium</taxon>
    </lineage>
</organism>
<dbReference type="Proteomes" id="UP000236745">
    <property type="component" value="Unassembled WGS sequence"/>
</dbReference>
<dbReference type="OrthoDB" id="6190309at2"/>
<dbReference type="InterPro" id="IPR036390">
    <property type="entry name" value="WH_DNA-bd_sf"/>
</dbReference>
<feature type="domain" description="Putative conjugal transfer nickase/helicase TraI C-terminal" evidence="3">
    <location>
        <begin position="499"/>
        <end position="617"/>
    </location>
</feature>
<evidence type="ECO:0000256" key="1">
    <source>
        <dbReference type="SAM" id="MobiDB-lite"/>
    </source>
</evidence>
<accession>A0A1H6DWJ8</accession>